<comment type="caution">
    <text evidence="2">The sequence shown here is derived from an EMBL/GenBank/DDBJ whole genome shotgun (WGS) entry which is preliminary data.</text>
</comment>
<feature type="domain" description="DNA circulation N-terminal" evidence="1">
    <location>
        <begin position="23"/>
        <end position="114"/>
    </location>
</feature>
<dbReference type="InterPro" id="IPR009826">
    <property type="entry name" value="DNA_circ_N"/>
</dbReference>
<organism evidence="2 3">
    <name type="scientific">Acinetobacter bereziniae</name>
    <name type="common">Acinetobacter genomosp. 10</name>
    <dbReference type="NCBI Taxonomy" id="106648"/>
    <lineage>
        <taxon>Bacteria</taxon>
        <taxon>Pseudomonadati</taxon>
        <taxon>Pseudomonadota</taxon>
        <taxon>Gammaproteobacteria</taxon>
        <taxon>Moraxellales</taxon>
        <taxon>Moraxellaceae</taxon>
        <taxon>Acinetobacter</taxon>
    </lineage>
</organism>
<dbReference type="Pfam" id="PF07157">
    <property type="entry name" value="DNA_circ_N"/>
    <property type="match status" value="1"/>
</dbReference>
<dbReference type="EMBL" id="WNDP01000014">
    <property type="protein sequence ID" value="KAF1027068.1"/>
    <property type="molecule type" value="Genomic_DNA"/>
</dbReference>
<proteinExistence type="predicted"/>
<reference evidence="3" key="1">
    <citation type="journal article" date="2020" name="MBio">
        <title>Horizontal gene transfer to a defensive symbiont with a reduced genome amongst a multipartite beetle microbiome.</title>
        <authorList>
            <person name="Waterworth S.C."/>
            <person name="Florez L.V."/>
            <person name="Rees E.R."/>
            <person name="Hertweck C."/>
            <person name="Kaltenpoth M."/>
            <person name="Kwan J.C."/>
        </authorList>
    </citation>
    <scope>NUCLEOTIDE SEQUENCE [LARGE SCALE GENOMIC DNA]</scope>
</reference>
<sequence>MDFNSIDKTKKTNNINLPFFQSLQPASWRNIPFGITSASMSLGRKLAIHEYPYTDGVWVEDLGAKGKNFHIMGFIVEGGGAYGGKGSLKEQIEAFEKIALQWEDGILCHPTLGVRSKMALQNLEIDQDLQGRTASLRFTFIENAVNPTSMILATPKKDVDDNVKAAKKATIIDTLFKLKGEVRRYRNGILTKVNRFTTQVRQVIFTATSLFTMITSLPGEIGRYIGSAVPRDKKTQKTVSQLIGLGSASRVNVLNNVQKLATDLEDMNIEKVVNGIADTVVAVFEANPDPLQAMNAMLPLINMPNMPEGTDDAKGFNLINDLIHRIAVICVAQSTADRQYLSYDDARNTRDIVCKLLDDEMRLAGDQGLDKTYNSLQKLKTSVSQDLTLRGGDLAKIKQIDAATSLPSLVWAQQLYQDSKREGELVKSVNPIHPAFMPIQFKALLS</sequence>
<dbReference type="Proteomes" id="UP000490535">
    <property type="component" value="Unassembled WGS sequence"/>
</dbReference>
<gene>
    <name evidence="2" type="ORF">GAK29_00874</name>
</gene>
<evidence type="ECO:0000259" key="1">
    <source>
        <dbReference type="Pfam" id="PF07157"/>
    </source>
</evidence>
<accession>A0A833PHV9</accession>
<protein>
    <recommendedName>
        <fullName evidence="1">DNA circulation N-terminal domain-containing protein</fullName>
    </recommendedName>
</protein>
<evidence type="ECO:0000313" key="3">
    <source>
        <dbReference type="Proteomes" id="UP000490535"/>
    </source>
</evidence>
<name>A0A833PHV9_ACIBZ</name>
<evidence type="ECO:0000313" key="2">
    <source>
        <dbReference type="EMBL" id="KAF1027068.1"/>
    </source>
</evidence>
<dbReference type="AlphaFoldDB" id="A0A833PHV9"/>